<dbReference type="Pfam" id="PF01565">
    <property type="entry name" value="FAD_binding_4"/>
    <property type="match status" value="1"/>
</dbReference>
<dbReference type="RefSeq" id="WP_148691165.1">
    <property type="nucleotide sequence ID" value="NZ_CP020477.1"/>
</dbReference>
<dbReference type="SUPFAM" id="SSF56176">
    <property type="entry name" value="FAD-binding/transporter-associated domain-like"/>
    <property type="match status" value="1"/>
</dbReference>
<dbReference type="KEGG" id="aman:B6F84_04700"/>
<dbReference type="PANTHER" id="PTHR42934:SF2">
    <property type="entry name" value="GLYCOLATE OXIDASE SUBUNIT GLCD"/>
    <property type="match status" value="1"/>
</dbReference>
<dbReference type="AlphaFoldDB" id="A0A1W6JYT0"/>
<dbReference type="STRING" id="282676.B6F84_04700"/>
<dbReference type="Proteomes" id="UP000193404">
    <property type="component" value="Chromosome"/>
</dbReference>
<gene>
    <name evidence="2" type="ORF">B6F84_04700</name>
</gene>
<protein>
    <recommendedName>
        <fullName evidence="1">FAD-binding PCMH-type domain-containing protein</fullName>
    </recommendedName>
</protein>
<dbReference type="InterPro" id="IPR051914">
    <property type="entry name" value="FAD-linked_OxidoTrans_Type4"/>
</dbReference>
<dbReference type="PROSITE" id="PS51387">
    <property type="entry name" value="FAD_PCMH"/>
    <property type="match status" value="1"/>
</dbReference>
<name>A0A1W6JYT0_9CREN</name>
<dbReference type="GeneID" id="41590194"/>
<dbReference type="InterPro" id="IPR006094">
    <property type="entry name" value="Oxid_FAD_bind_N"/>
</dbReference>
<dbReference type="InterPro" id="IPR016166">
    <property type="entry name" value="FAD-bd_PCMH"/>
</dbReference>
<dbReference type="Gene3D" id="3.30.465.10">
    <property type="match status" value="1"/>
</dbReference>
<reference evidence="2 3" key="1">
    <citation type="submission" date="2017-03" db="EMBL/GenBank/DDBJ databases">
        <title>Sulfur activation and transportation mechanism of thermophilic Archaea Acidianus manzaensis YN-25.</title>
        <authorList>
            <person name="Ma Y."/>
            <person name="Yang Y."/>
            <person name="Xia J."/>
        </authorList>
    </citation>
    <scope>NUCLEOTIDE SEQUENCE [LARGE SCALE GENOMIC DNA]</scope>
    <source>
        <strain evidence="2 3">YN-25</strain>
    </source>
</reference>
<sequence length="363" mass="41494">MKVILSSKLEDRIKAVKSLDKDVPSLLPDAVAYPKNEDEILELVEHCIEEHIPLIPKGGGMSSAKGLLPLKGGIIIDMTSMNRKIEEDDNTITLEAGSHFHNPRVYPTLWKYSTVGGNFCGGSWGIGSYKYGPNWDQVIEVTMVNPRGKLVKLRGGDTKIAAHAEGTTGIVTRLRMLKLNKEIHAKMIVFNSVSEAIQYSEKIYENNYPLYHMVLRSPEIAKLSIGPDKWHLIVAYEEDEEFKDGVDASQIWENRDKFFAGVFYENFSKAYYTTYHFDFPLDPKILKGITEVEFANDNKAHVDFMTFSKEELDNIKKSFGKSSFDVEDIYINSRLSKEHIRKIIQYKKMYDKEDLFNPGKLQF</sequence>
<proteinExistence type="predicted"/>
<accession>A0A1W6JYT0</accession>
<evidence type="ECO:0000259" key="1">
    <source>
        <dbReference type="PROSITE" id="PS51387"/>
    </source>
</evidence>
<dbReference type="EMBL" id="CP020477">
    <property type="protein sequence ID" value="ARM75395.1"/>
    <property type="molecule type" value="Genomic_DNA"/>
</dbReference>
<evidence type="ECO:0000313" key="2">
    <source>
        <dbReference type="EMBL" id="ARM75395.1"/>
    </source>
</evidence>
<evidence type="ECO:0000313" key="3">
    <source>
        <dbReference type="Proteomes" id="UP000193404"/>
    </source>
</evidence>
<dbReference type="PANTHER" id="PTHR42934">
    <property type="entry name" value="GLYCOLATE OXIDASE SUBUNIT GLCD"/>
    <property type="match status" value="1"/>
</dbReference>
<dbReference type="InterPro" id="IPR016169">
    <property type="entry name" value="FAD-bd_PCMH_sub2"/>
</dbReference>
<keyword evidence="3" id="KW-1185">Reference proteome</keyword>
<dbReference type="InterPro" id="IPR036318">
    <property type="entry name" value="FAD-bd_PCMH-like_sf"/>
</dbReference>
<feature type="domain" description="FAD-binding PCMH-type" evidence="1">
    <location>
        <begin position="24"/>
        <end position="181"/>
    </location>
</feature>
<organism evidence="2 3">
    <name type="scientific">Acidianus manzaensis</name>
    <dbReference type="NCBI Taxonomy" id="282676"/>
    <lineage>
        <taxon>Archaea</taxon>
        <taxon>Thermoproteota</taxon>
        <taxon>Thermoprotei</taxon>
        <taxon>Sulfolobales</taxon>
        <taxon>Sulfolobaceae</taxon>
        <taxon>Acidianus</taxon>
    </lineage>
</organism>
<dbReference type="OrthoDB" id="43549at2157"/>
<dbReference type="GO" id="GO:0071949">
    <property type="term" value="F:FAD binding"/>
    <property type="evidence" value="ECO:0007669"/>
    <property type="project" value="InterPro"/>
</dbReference>